<reference evidence="2 3" key="1">
    <citation type="submission" date="2024-04" db="EMBL/GenBank/DDBJ databases">
        <authorList>
            <person name="Fracassetti M."/>
        </authorList>
    </citation>
    <scope>NUCLEOTIDE SEQUENCE [LARGE SCALE GENOMIC DNA]</scope>
</reference>
<dbReference type="AlphaFoldDB" id="A0AAV2EE25"/>
<dbReference type="EMBL" id="OZ034817">
    <property type="protein sequence ID" value="CAL1384165.1"/>
    <property type="molecule type" value="Genomic_DNA"/>
</dbReference>
<dbReference type="Proteomes" id="UP001497516">
    <property type="component" value="Chromosome 4"/>
</dbReference>
<sequence length="77" mass="8683">MKNGVISVQELAQQARGQVEGVNLEELPRQDGDYAGGENEDETTGDCRGKWRPRSVDGENLQWVKRLEIVRDRDIGD</sequence>
<protein>
    <submittedName>
        <fullName evidence="2">Uncharacterized protein</fullName>
    </submittedName>
</protein>
<accession>A0AAV2EE25</accession>
<evidence type="ECO:0000313" key="3">
    <source>
        <dbReference type="Proteomes" id="UP001497516"/>
    </source>
</evidence>
<gene>
    <name evidence="2" type="ORF">LTRI10_LOCUS25392</name>
</gene>
<evidence type="ECO:0000256" key="1">
    <source>
        <dbReference type="SAM" id="MobiDB-lite"/>
    </source>
</evidence>
<keyword evidence="3" id="KW-1185">Reference proteome</keyword>
<organism evidence="2 3">
    <name type="scientific">Linum trigynum</name>
    <dbReference type="NCBI Taxonomy" id="586398"/>
    <lineage>
        <taxon>Eukaryota</taxon>
        <taxon>Viridiplantae</taxon>
        <taxon>Streptophyta</taxon>
        <taxon>Embryophyta</taxon>
        <taxon>Tracheophyta</taxon>
        <taxon>Spermatophyta</taxon>
        <taxon>Magnoliopsida</taxon>
        <taxon>eudicotyledons</taxon>
        <taxon>Gunneridae</taxon>
        <taxon>Pentapetalae</taxon>
        <taxon>rosids</taxon>
        <taxon>fabids</taxon>
        <taxon>Malpighiales</taxon>
        <taxon>Linaceae</taxon>
        <taxon>Linum</taxon>
    </lineage>
</organism>
<evidence type="ECO:0000313" key="2">
    <source>
        <dbReference type="EMBL" id="CAL1384165.1"/>
    </source>
</evidence>
<name>A0AAV2EE25_9ROSI</name>
<proteinExistence type="predicted"/>
<feature type="region of interest" description="Disordered" evidence="1">
    <location>
        <begin position="14"/>
        <end position="53"/>
    </location>
</feature>